<gene>
    <name evidence="2" type="ORF">AB1Y20_005995</name>
</gene>
<feature type="compositionally biased region" description="Low complexity" evidence="1">
    <location>
        <begin position="81"/>
        <end position="105"/>
    </location>
</feature>
<evidence type="ECO:0000313" key="2">
    <source>
        <dbReference type="EMBL" id="KAL1511180.1"/>
    </source>
</evidence>
<dbReference type="AlphaFoldDB" id="A0AB34J3C5"/>
<feature type="compositionally biased region" description="Low complexity" evidence="1">
    <location>
        <begin position="38"/>
        <end position="68"/>
    </location>
</feature>
<dbReference type="EMBL" id="JBGBPQ010000014">
    <property type="protein sequence ID" value="KAL1511180.1"/>
    <property type="molecule type" value="Genomic_DNA"/>
</dbReference>
<comment type="caution">
    <text evidence="2">The sequence shown here is derived from an EMBL/GenBank/DDBJ whole genome shotgun (WGS) entry which is preliminary data.</text>
</comment>
<reference evidence="2 3" key="1">
    <citation type="journal article" date="2024" name="Science">
        <title>Giant polyketide synthase enzymes in the biosynthesis of giant marine polyether toxins.</title>
        <authorList>
            <person name="Fallon T.R."/>
            <person name="Shende V.V."/>
            <person name="Wierzbicki I.H."/>
            <person name="Pendleton A.L."/>
            <person name="Watervoot N.F."/>
            <person name="Auber R.P."/>
            <person name="Gonzalez D.J."/>
            <person name="Wisecaver J.H."/>
            <person name="Moore B.S."/>
        </authorList>
    </citation>
    <scope>NUCLEOTIDE SEQUENCE [LARGE SCALE GENOMIC DNA]</scope>
    <source>
        <strain evidence="2 3">12B1</strain>
    </source>
</reference>
<feature type="region of interest" description="Disordered" evidence="1">
    <location>
        <begin position="222"/>
        <end position="249"/>
    </location>
</feature>
<keyword evidence="3" id="KW-1185">Reference proteome</keyword>
<accession>A0AB34J3C5</accession>
<evidence type="ECO:0000313" key="3">
    <source>
        <dbReference type="Proteomes" id="UP001515480"/>
    </source>
</evidence>
<feature type="compositionally biased region" description="Pro residues" evidence="1">
    <location>
        <begin position="20"/>
        <end position="37"/>
    </location>
</feature>
<name>A0AB34J3C5_PRYPA</name>
<sequence length="249" mass="25443">MPPCCAAVRAPSSPAGSPNSSPPYARPSPPAPPPAHAPRPVLSPRRPRLRTSPASSATYPTSASPISPKSHPSGLPPPRASSPTTSLAATGGAPTGPGLSASPLLDDSDDTRRALAALHPQAHTPVGATAEHFYVTAFGDPRQASTGEYSDALRKGTTVNLLLTEVTGARHAHAERFLRLCASAQAARFPHLAGDPTTLSFYALHSSLLSVACLRGWGSSCAPASSPPSPAPSSLRRRVPLGPRGPAPP</sequence>
<protein>
    <submittedName>
        <fullName evidence="2">Uncharacterized protein</fullName>
    </submittedName>
</protein>
<feature type="region of interest" description="Disordered" evidence="1">
    <location>
        <begin position="1"/>
        <end position="107"/>
    </location>
</feature>
<organism evidence="2 3">
    <name type="scientific">Prymnesium parvum</name>
    <name type="common">Toxic golden alga</name>
    <dbReference type="NCBI Taxonomy" id="97485"/>
    <lineage>
        <taxon>Eukaryota</taxon>
        <taxon>Haptista</taxon>
        <taxon>Haptophyta</taxon>
        <taxon>Prymnesiophyceae</taxon>
        <taxon>Prymnesiales</taxon>
        <taxon>Prymnesiaceae</taxon>
        <taxon>Prymnesium</taxon>
    </lineage>
</organism>
<dbReference type="Proteomes" id="UP001515480">
    <property type="component" value="Unassembled WGS sequence"/>
</dbReference>
<proteinExistence type="predicted"/>
<evidence type="ECO:0000256" key="1">
    <source>
        <dbReference type="SAM" id="MobiDB-lite"/>
    </source>
</evidence>